<evidence type="ECO:0000313" key="3">
    <source>
        <dbReference type="EMBL" id="CAE0774615.1"/>
    </source>
</evidence>
<name>A0A7S4BRV8_CHRCT</name>
<gene>
    <name evidence="3" type="ORF">PCAR00345_LOCUS27249</name>
</gene>
<sequence length="548" mass="58243">MDWKNQIAGIIAETERNLGSRGLSSRSVGPPLYKVPRLADAARSAFEAPLPRSSGPAADTARVNSMHSHVENVLESLRSTQGPESRSAQTRLLENVKFELDVRGSLAQKQLEAVREETNFALQESERKSLDVFKQIEVMVNSAVEGERQMRVAGEETVKRLDKALTTTRDEIYELVREVQGTALDHGEILRRLEQELLAFKLDAETRLVSESRRVSDLVEARQRDAEAVEVATAEETLTRLKEVEVALLKEREFRKALEHEVGSLRSEREVLQGDLEAAVAREVTMSGGGPALASLEEKVKECGRLILRMGGDLIEEARRRQGLEAEVHELRMRLANAEAASRTSLGNSAFVPGISPLDFANLAQREDDTGSAYEFDHYAGPLYGPGFPQHGGGAAFAGSDILYGGCGGCGGGCGDVAGTSGAADFASASGGCASALCGGLQGGPPTSQSYAGAEGGISQTWAPAAERAVEARVRGLSGDLPPSQSSSCAQLQPHAAAGAPRAASLRMTREQLDARVQQILGKHGQPACTDFGTAGGAQQSGSGARPS</sequence>
<dbReference type="AlphaFoldDB" id="A0A7S4BRV8"/>
<feature type="coiled-coil region" evidence="1">
    <location>
        <begin position="314"/>
        <end position="341"/>
    </location>
</feature>
<evidence type="ECO:0000256" key="2">
    <source>
        <dbReference type="SAM" id="MobiDB-lite"/>
    </source>
</evidence>
<feature type="compositionally biased region" description="Low complexity" evidence="2">
    <location>
        <begin position="537"/>
        <end position="548"/>
    </location>
</feature>
<protein>
    <submittedName>
        <fullName evidence="3">Uncharacterized protein</fullName>
    </submittedName>
</protein>
<accession>A0A7S4BRV8</accession>
<keyword evidence="1" id="KW-0175">Coiled coil</keyword>
<evidence type="ECO:0000256" key="1">
    <source>
        <dbReference type="SAM" id="Coils"/>
    </source>
</evidence>
<proteinExistence type="predicted"/>
<organism evidence="3">
    <name type="scientific">Chrysotila carterae</name>
    <name type="common">Marine alga</name>
    <name type="synonym">Syracosphaera carterae</name>
    <dbReference type="NCBI Taxonomy" id="13221"/>
    <lineage>
        <taxon>Eukaryota</taxon>
        <taxon>Haptista</taxon>
        <taxon>Haptophyta</taxon>
        <taxon>Prymnesiophyceae</taxon>
        <taxon>Isochrysidales</taxon>
        <taxon>Isochrysidaceae</taxon>
        <taxon>Chrysotila</taxon>
    </lineage>
</organism>
<reference evidence="3" key="1">
    <citation type="submission" date="2021-01" db="EMBL/GenBank/DDBJ databases">
        <authorList>
            <person name="Corre E."/>
            <person name="Pelletier E."/>
            <person name="Niang G."/>
            <person name="Scheremetjew M."/>
            <person name="Finn R."/>
            <person name="Kale V."/>
            <person name="Holt S."/>
            <person name="Cochrane G."/>
            <person name="Meng A."/>
            <person name="Brown T."/>
            <person name="Cohen L."/>
        </authorList>
    </citation>
    <scope>NUCLEOTIDE SEQUENCE</scope>
    <source>
        <strain evidence="3">CCMP645</strain>
    </source>
</reference>
<dbReference type="EMBL" id="HBIZ01042632">
    <property type="protein sequence ID" value="CAE0774615.1"/>
    <property type="molecule type" value="Transcribed_RNA"/>
</dbReference>
<feature type="region of interest" description="Disordered" evidence="2">
    <location>
        <begin position="522"/>
        <end position="548"/>
    </location>
</feature>